<dbReference type="PANTHER" id="PTHR19359:SF14">
    <property type="entry name" value="CYTOCHROME B5 A"/>
    <property type="match status" value="1"/>
</dbReference>
<evidence type="ECO:0000256" key="9">
    <source>
        <dbReference type="SAM" id="MobiDB-lite"/>
    </source>
</evidence>
<evidence type="ECO:0000256" key="8">
    <source>
        <dbReference type="RuleBase" id="RU362121"/>
    </source>
</evidence>
<keyword evidence="12" id="KW-1185">Reference proteome</keyword>
<dbReference type="InParanoid" id="A0A0G4F8P9"/>
<evidence type="ECO:0000313" key="12">
    <source>
        <dbReference type="Proteomes" id="UP000041254"/>
    </source>
</evidence>
<organism evidence="11 12">
    <name type="scientific">Vitrella brassicaformis (strain CCMP3155)</name>
    <dbReference type="NCBI Taxonomy" id="1169540"/>
    <lineage>
        <taxon>Eukaryota</taxon>
        <taxon>Sar</taxon>
        <taxon>Alveolata</taxon>
        <taxon>Colpodellida</taxon>
        <taxon>Vitrellaceae</taxon>
        <taxon>Vitrella</taxon>
    </lineage>
</organism>
<dbReference type="Proteomes" id="UP000041254">
    <property type="component" value="Unassembled WGS sequence"/>
</dbReference>
<evidence type="ECO:0000256" key="3">
    <source>
        <dbReference type="ARBA" id="ARBA00022692"/>
    </source>
</evidence>
<dbReference type="GO" id="GO:0016020">
    <property type="term" value="C:membrane"/>
    <property type="evidence" value="ECO:0007669"/>
    <property type="project" value="UniProtKB-SubCell"/>
</dbReference>
<dbReference type="PROSITE" id="PS50255">
    <property type="entry name" value="CYTOCHROME_B5_2"/>
    <property type="match status" value="1"/>
</dbReference>
<keyword evidence="8" id="KW-1133">Transmembrane helix</keyword>
<dbReference type="PRINTS" id="PR00363">
    <property type="entry name" value="CYTOCHROMEB5"/>
</dbReference>
<proteinExistence type="inferred from homology"/>
<dbReference type="SMART" id="SM01117">
    <property type="entry name" value="Cyt-b5"/>
    <property type="match status" value="1"/>
</dbReference>
<dbReference type="InterPro" id="IPR018506">
    <property type="entry name" value="Cyt_B5_heme-BS"/>
</dbReference>
<keyword evidence="3 8" id="KW-0812">Transmembrane</keyword>
<keyword evidence="4 8" id="KW-0479">Metal-binding</keyword>
<evidence type="ECO:0000313" key="11">
    <source>
        <dbReference type="EMBL" id="CEM08558.1"/>
    </source>
</evidence>
<dbReference type="OrthoDB" id="260519at2759"/>
<dbReference type="AlphaFoldDB" id="A0A0G4F8P9"/>
<dbReference type="STRING" id="1169540.A0A0G4F8P9"/>
<evidence type="ECO:0000259" key="10">
    <source>
        <dbReference type="PROSITE" id="PS50255"/>
    </source>
</evidence>
<keyword evidence="2 8" id="KW-0349">Heme</keyword>
<feature type="region of interest" description="Disordered" evidence="9">
    <location>
        <begin position="1"/>
        <end position="38"/>
    </location>
</feature>
<dbReference type="InterPro" id="IPR001199">
    <property type="entry name" value="Cyt_B5-like_heme/steroid-bd"/>
</dbReference>
<reference evidence="11 12" key="1">
    <citation type="submission" date="2014-11" db="EMBL/GenBank/DDBJ databases">
        <authorList>
            <person name="Zhu J."/>
            <person name="Qi W."/>
            <person name="Song R."/>
        </authorList>
    </citation>
    <scope>NUCLEOTIDE SEQUENCE [LARGE SCALE GENOMIC DNA]</scope>
</reference>
<evidence type="ECO:0000256" key="5">
    <source>
        <dbReference type="ARBA" id="ARBA00023004"/>
    </source>
</evidence>
<comment type="similarity">
    <text evidence="7 8">Belongs to the cytochrome b5 family.</text>
</comment>
<feature type="compositionally biased region" description="Low complexity" evidence="9">
    <location>
        <begin position="1"/>
        <end position="26"/>
    </location>
</feature>
<feature type="compositionally biased region" description="Basic and acidic residues" evidence="9">
    <location>
        <begin position="29"/>
        <end position="38"/>
    </location>
</feature>
<name>A0A0G4F8P9_VITBC</name>
<dbReference type="InterPro" id="IPR050668">
    <property type="entry name" value="Cytochrome_b5"/>
</dbReference>
<evidence type="ECO:0000256" key="1">
    <source>
        <dbReference type="ARBA" id="ARBA00004370"/>
    </source>
</evidence>
<feature type="transmembrane region" description="Helical" evidence="8">
    <location>
        <begin position="128"/>
        <end position="150"/>
    </location>
</feature>
<dbReference type="PhylomeDB" id="A0A0G4F8P9"/>
<evidence type="ECO:0000256" key="7">
    <source>
        <dbReference type="ARBA" id="ARBA00038168"/>
    </source>
</evidence>
<dbReference type="FunFam" id="3.10.120.10:FF:000002">
    <property type="entry name" value="Cytochrome b5 type B"/>
    <property type="match status" value="1"/>
</dbReference>
<dbReference type="GO" id="GO:0046872">
    <property type="term" value="F:metal ion binding"/>
    <property type="evidence" value="ECO:0007669"/>
    <property type="project" value="UniProtKB-UniRule"/>
</dbReference>
<evidence type="ECO:0000256" key="4">
    <source>
        <dbReference type="ARBA" id="ARBA00022723"/>
    </source>
</evidence>
<sequence length="156" mass="16636">MGETDAQQQQQQQQEGGAAAPPAAKQRVISKEEMAKHNTEDDCWIAVHGKVYDITKFLPDHPGGPEVITNIAGQDTSEEFEEIGHSDSARHQAVPYEIGVLEGHEETATGCVVPKDEKAKKAASSGGGGMSGIIPLILVAIIAILTYFIIARQSTT</sequence>
<dbReference type="PANTHER" id="PTHR19359">
    <property type="entry name" value="CYTOCHROME B5"/>
    <property type="match status" value="1"/>
</dbReference>
<dbReference type="OMA" id="KEFTMQD"/>
<dbReference type="Gene3D" id="3.10.120.10">
    <property type="entry name" value="Cytochrome b5-like heme/steroid binding domain"/>
    <property type="match status" value="1"/>
</dbReference>
<dbReference type="PROSITE" id="PS00191">
    <property type="entry name" value="CYTOCHROME_B5_1"/>
    <property type="match status" value="1"/>
</dbReference>
<gene>
    <name evidence="11" type="ORF">Vbra_14625</name>
</gene>
<evidence type="ECO:0000256" key="6">
    <source>
        <dbReference type="ARBA" id="ARBA00023136"/>
    </source>
</evidence>
<dbReference type="InterPro" id="IPR036400">
    <property type="entry name" value="Cyt_B5-like_heme/steroid_sf"/>
</dbReference>
<dbReference type="GO" id="GO:0020037">
    <property type="term" value="F:heme binding"/>
    <property type="evidence" value="ECO:0007669"/>
    <property type="project" value="UniProtKB-UniRule"/>
</dbReference>
<evidence type="ECO:0000256" key="2">
    <source>
        <dbReference type="ARBA" id="ARBA00022617"/>
    </source>
</evidence>
<keyword evidence="5 8" id="KW-0408">Iron</keyword>
<keyword evidence="6 8" id="KW-0472">Membrane</keyword>
<dbReference type="Pfam" id="PF00173">
    <property type="entry name" value="Cyt-b5"/>
    <property type="match status" value="1"/>
</dbReference>
<dbReference type="EMBL" id="CDMY01000385">
    <property type="protein sequence ID" value="CEM08558.1"/>
    <property type="molecule type" value="Genomic_DNA"/>
</dbReference>
<dbReference type="SUPFAM" id="SSF55856">
    <property type="entry name" value="Cytochrome b5-like heme/steroid binding domain"/>
    <property type="match status" value="1"/>
</dbReference>
<feature type="domain" description="Cytochrome b5 heme-binding" evidence="10">
    <location>
        <begin position="26"/>
        <end position="102"/>
    </location>
</feature>
<accession>A0A0G4F8P9</accession>
<dbReference type="VEuPathDB" id="CryptoDB:Vbra_14625"/>
<comment type="subcellular location">
    <subcellularLocation>
        <location evidence="1">Membrane</location>
    </subcellularLocation>
</comment>
<protein>
    <recommendedName>
        <fullName evidence="10">Cytochrome b5 heme-binding domain-containing protein</fullName>
    </recommendedName>
</protein>